<evidence type="ECO:0000256" key="1">
    <source>
        <dbReference type="SAM" id="MobiDB-lite"/>
    </source>
</evidence>
<comment type="caution">
    <text evidence="2">The sequence shown here is derived from an EMBL/GenBank/DDBJ whole genome shotgun (WGS) entry which is preliminary data.</text>
</comment>
<organism evidence="2 3">
    <name type="scientific">Streptomyces fuscus</name>
    <dbReference type="NCBI Taxonomy" id="3048495"/>
    <lineage>
        <taxon>Bacteria</taxon>
        <taxon>Bacillati</taxon>
        <taxon>Actinomycetota</taxon>
        <taxon>Actinomycetes</taxon>
        <taxon>Kitasatosporales</taxon>
        <taxon>Streptomycetaceae</taxon>
        <taxon>Streptomyces</taxon>
    </lineage>
</organism>
<reference evidence="2 3" key="1">
    <citation type="submission" date="2023-05" db="EMBL/GenBank/DDBJ databases">
        <title>Streptomyces fuscus sp. nov., a brown-black pigment producing actinomyces isolated from dry sand of Sea duck farm.</title>
        <authorList>
            <person name="Xie J."/>
            <person name="Shen N."/>
        </authorList>
    </citation>
    <scope>NUCLEOTIDE SEQUENCE [LARGE SCALE GENOMIC DNA]</scope>
    <source>
        <strain evidence="2 3">GXMU-J15</strain>
    </source>
</reference>
<evidence type="ECO:0000313" key="2">
    <source>
        <dbReference type="EMBL" id="MDL2079965.1"/>
    </source>
</evidence>
<protein>
    <submittedName>
        <fullName evidence="2">Uncharacterized protein</fullName>
    </submittedName>
</protein>
<accession>A0ABT7J513</accession>
<keyword evidence="3" id="KW-1185">Reference proteome</keyword>
<proteinExistence type="predicted"/>
<feature type="region of interest" description="Disordered" evidence="1">
    <location>
        <begin position="48"/>
        <end position="104"/>
    </location>
</feature>
<dbReference type="Proteomes" id="UP001241926">
    <property type="component" value="Unassembled WGS sequence"/>
</dbReference>
<gene>
    <name evidence="2" type="ORF">QNN03_26340</name>
</gene>
<evidence type="ECO:0000313" key="3">
    <source>
        <dbReference type="Proteomes" id="UP001241926"/>
    </source>
</evidence>
<name>A0ABT7J513_9ACTN</name>
<dbReference type="EMBL" id="JASJUS010000028">
    <property type="protein sequence ID" value="MDL2079965.1"/>
    <property type="molecule type" value="Genomic_DNA"/>
</dbReference>
<sequence>MDSETRACPACGQSVETVVRRHKTLGAWVPRWVPGPCHNPDCEAYVEEGAEEEPHPHHCTHHHHPQPSPVRSVSPERPESPQRPAGPDGSEGPEQAEQPAAKNS</sequence>
<dbReference type="RefSeq" id="WP_285435460.1">
    <property type="nucleotide sequence ID" value="NZ_JASJUS010000028.1"/>
</dbReference>